<dbReference type="SUPFAM" id="SSF109998">
    <property type="entry name" value="Triger factor/SurA peptide-binding domain-like"/>
    <property type="match status" value="1"/>
</dbReference>
<evidence type="ECO:0000256" key="3">
    <source>
        <dbReference type="ARBA" id="ARBA00013194"/>
    </source>
</evidence>
<dbReference type="PIRSF" id="PIRSF003095">
    <property type="entry name" value="Trigger_factor"/>
    <property type="match status" value="1"/>
</dbReference>
<feature type="domain" description="Trigger factor C-terminal" evidence="12">
    <location>
        <begin position="263"/>
        <end position="419"/>
    </location>
</feature>
<evidence type="ECO:0000313" key="14">
    <source>
        <dbReference type="Proteomes" id="UP001194469"/>
    </source>
</evidence>
<dbReference type="Pfam" id="PF05698">
    <property type="entry name" value="Trigger_C"/>
    <property type="match status" value="1"/>
</dbReference>
<accession>A0ABS0J4I0</accession>
<keyword evidence="5 10" id="KW-0963">Cytoplasm</keyword>
<dbReference type="Gene3D" id="3.30.70.1050">
    <property type="entry name" value="Trigger factor ribosome-binding domain"/>
    <property type="match status" value="1"/>
</dbReference>
<organism evidence="13 14">
    <name type="scientific">Nitratidesulfovibrio oxamicus</name>
    <dbReference type="NCBI Taxonomy" id="32016"/>
    <lineage>
        <taxon>Bacteria</taxon>
        <taxon>Pseudomonadati</taxon>
        <taxon>Thermodesulfobacteriota</taxon>
        <taxon>Desulfovibrionia</taxon>
        <taxon>Desulfovibrionales</taxon>
        <taxon>Desulfovibrionaceae</taxon>
        <taxon>Nitratidesulfovibrio</taxon>
    </lineage>
</organism>
<comment type="similarity">
    <text evidence="2 10">Belongs to the FKBP-type PPIase family. Tig subfamily.</text>
</comment>
<comment type="catalytic activity">
    <reaction evidence="1 10">
        <text>[protein]-peptidylproline (omega=180) = [protein]-peptidylproline (omega=0)</text>
        <dbReference type="Rhea" id="RHEA:16237"/>
        <dbReference type="Rhea" id="RHEA-COMP:10747"/>
        <dbReference type="Rhea" id="RHEA-COMP:10748"/>
        <dbReference type="ChEBI" id="CHEBI:83833"/>
        <dbReference type="ChEBI" id="CHEBI:83834"/>
        <dbReference type="EC" id="5.2.1.8"/>
    </reaction>
</comment>
<dbReference type="EMBL" id="VRYY01000221">
    <property type="protein sequence ID" value="MBG3877085.1"/>
    <property type="molecule type" value="Genomic_DNA"/>
</dbReference>
<keyword evidence="14" id="KW-1185">Reference proteome</keyword>
<evidence type="ECO:0000256" key="6">
    <source>
        <dbReference type="ARBA" id="ARBA00023110"/>
    </source>
</evidence>
<dbReference type="HAMAP" id="MF_00303">
    <property type="entry name" value="Trigger_factor_Tig"/>
    <property type="match status" value="1"/>
</dbReference>
<comment type="subcellular location">
    <subcellularLocation>
        <location evidence="10">Cytoplasm</location>
    </subcellularLocation>
    <text evidence="10">About half TF is bound to the ribosome near the polypeptide exit tunnel while the other half is free in the cytoplasm.</text>
</comment>
<dbReference type="PANTHER" id="PTHR30560:SF3">
    <property type="entry name" value="TRIGGER FACTOR-LIKE PROTEIN TIG, CHLOROPLASTIC"/>
    <property type="match status" value="1"/>
</dbReference>
<evidence type="ECO:0000256" key="8">
    <source>
        <dbReference type="ARBA" id="ARBA00023235"/>
    </source>
</evidence>
<dbReference type="RefSeq" id="WP_196609116.1">
    <property type="nucleotide sequence ID" value="NZ_VRYY01000221.1"/>
</dbReference>
<protein>
    <recommendedName>
        <fullName evidence="4 10">Trigger factor</fullName>
        <shortName evidence="10">TF</shortName>
        <ecNumber evidence="3 10">5.2.1.8</ecNumber>
    </recommendedName>
    <alternativeName>
        <fullName evidence="9 10">PPIase</fullName>
    </alternativeName>
</protein>
<dbReference type="PANTHER" id="PTHR30560">
    <property type="entry name" value="TRIGGER FACTOR CHAPERONE AND PEPTIDYL-PROLYL CIS/TRANS ISOMERASE"/>
    <property type="match status" value="1"/>
</dbReference>
<name>A0ABS0J4I0_9BACT</name>
<dbReference type="InterPro" id="IPR036611">
    <property type="entry name" value="Trigger_fac_ribosome-bd_sf"/>
</dbReference>
<comment type="caution">
    <text evidence="13">The sequence shown here is derived from an EMBL/GenBank/DDBJ whole genome shotgun (WGS) entry which is preliminary data.</text>
</comment>
<keyword evidence="8 10" id="KW-0413">Isomerase</keyword>
<evidence type="ECO:0000256" key="1">
    <source>
        <dbReference type="ARBA" id="ARBA00000971"/>
    </source>
</evidence>
<sequence length="432" mass="48461">MEYTVEDISPVKKKVNISVPVEEVEAALSAAIAMYRTNMSLDGFRKGKVPSNLVESRFRKEIYNEATQDLVNVHINEVMTALDANPISRIDFDGGQLERGTPFEYSISFEVLPEFDLPDYDGFAVEQEKAVVDEKEVDEVITRIRTNMAELVPVAEARPGKDGDVVVLDFAAFENGQPVEGISAENFQMNLGDRQALEDFENLVKTLAPGQEGEGPLNFPADFINPDFAGKSLTVKVKVHAVKERRLPEANDDLAQKAGGFESMDKMREAVTSSYMQSRTQLVKATAQKTMLDKLLKIVDFPLPESMVDMYVGHLLDDMRSKLERQGKSMESLGKKPEELRAEVRPEAEQVTRTQIFLLRAARKEGVEVNEQEIDAQIQQIAMRSSQDYNALKDHYIKNNLIFSLRDRMLADKAMDAIYEKAAVTEVEPAAK</sequence>
<evidence type="ECO:0000256" key="9">
    <source>
        <dbReference type="ARBA" id="ARBA00029986"/>
    </source>
</evidence>
<dbReference type="InterPro" id="IPR046357">
    <property type="entry name" value="PPIase_dom_sf"/>
</dbReference>
<dbReference type="InterPro" id="IPR008881">
    <property type="entry name" value="Trigger_fac_ribosome-bd_bac"/>
</dbReference>
<evidence type="ECO:0000256" key="2">
    <source>
        <dbReference type="ARBA" id="ARBA00005464"/>
    </source>
</evidence>
<evidence type="ECO:0000313" key="13">
    <source>
        <dbReference type="EMBL" id="MBG3877085.1"/>
    </source>
</evidence>
<evidence type="ECO:0000256" key="7">
    <source>
        <dbReference type="ARBA" id="ARBA00023186"/>
    </source>
</evidence>
<dbReference type="SUPFAM" id="SSF102735">
    <property type="entry name" value="Trigger factor ribosome-binding domain"/>
    <property type="match status" value="1"/>
</dbReference>
<proteinExistence type="inferred from homology"/>
<dbReference type="InterPro" id="IPR037041">
    <property type="entry name" value="Trigger_fac_C_sf"/>
</dbReference>
<evidence type="ECO:0000256" key="5">
    <source>
        <dbReference type="ARBA" id="ARBA00022490"/>
    </source>
</evidence>
<dbReference type="NCBIfam" id="TIGR00115">
    <property type="entry name" value="tig"/>
    <property type="match status" value="1"/>
</dbReference>
<dbReference type="SUPFAM" id="SSF54534">
    <property type="entry name" value="FKBP-like"/>
    <property type="match status" value="1"/>
</dbReference>
<dbReference type="Proteomes" id="UP001194469">
    <property type="component" value="Unassembled WGS sequence"/>
</dbReference>
<evidence type="ECO:0000256" key="10">
    <source>
        <dbReference type="HAMAP-Rule" id="MF_00303"/>
    </source>
</evidence>
<evidence type="ECO:0000259" key="12">
    <source>
        <dbReference type="Pfam" id="PF05698"/>
    </source>
</evidence>
<keyword evidence="7 10" id="KW-0143">Chaperone</keyword>
<dbReference type="GO" id="GO:0003755">
    <property type="term" value="F:peptidyl-prolyl cis-trans isomerase activity"/>
    <property type="evidence" value="ECO:0007669"/>
    <property type="project" value="UniProtKB-EC"/>
</dbReference>
<keyword evidence="10" id="KW-0131">Cell cycle</keyword>
<dbReference type="InterPro" id="IPR008880">
    <property type="entry name" value="Trigger_fac_C"/>
</dbReference>
<dbReference type="InterPro" id="IPR005215">
    <property type="entry name" value="Trig_fac"/>
</dbReference>
<evidence type="ECO:0000259" key="11">
    <source>
        <dbReference type="Pfam" id="PF05697"/>
    </source>
</evidence>
<dbReference type="EC" id="5.2.1.8" evidence="3 10"/>
<comment type="function">
    <text evidence="10">Involved in protein export. Acts as a chaperone by maintaining the newly synthesized protein in an open conformation. Functions as a peptidyl-prolyl cis-trans isomerase.</text>
</comment>
<dbReference type="Pfam" id="PF05697">
    <property type="entry name" value="Trigger_N"/>
    <property type="match status" value="1"/>
</dbReference>
<comment type="domain">
    <text evidence="10">Consists of 3 domains; the N-terminus binds the ribosome, the middle domain has PPIase activity, while the C-terminus has intrinsic chaperone activity on its own.</text>
</comment>
<gene>
    <name evidence="10 13" type="primary">tig</name>
    <name evidence="13" type="ORF">FVW20_08690</name>
</gene>
<keyword evidence="6 10" id="KW-0697">Rotamase</keyword>
<keyword evidence="10" id="KW-0132">Cell division</keyword>
<feature type="domain" description="Trigger factor ribosome-binding bacterial" evidence="11">
    <location>
        <begin position="1"/>
        <end position="143"/>
    </location>
</feature>
<evidence type="ECO:0000256" key="4">
    <source>
        <dbReference type="ARBA" id="ARBA00016902"/>
    </source>
</evidence>
<dbReference type="Gene3D" id="1.10.3120.10">
    <property type="entry name" value="Trigger factor, C-terminal domain"/>
    <property type="match status" value="1"/>
</dbReference>
<reference evidence="13 14" key="1">
    <citation type="submission" date="2019-08" db="EMBL/GenBank/DDBJ databases">
        <authorList>
            <person name="Luo N."/>
        </authorList>
    </citation>
    <scope>NUCLEOTIDE SEQUENCE [LARGE SCALE GENOMIC DNA]</scope>
    <source>
        <strain evidence="13 14">NCIMB 9442</strain>
    </source>
</reference>
<dbReference type="Gene3D" id="3.10.50.40">
    <property type="match status" value="1"/>
</dbReference>
<dbReference type="InterPro" id="IPR027304">
    <property type="entry name" value="Trigger_fact/SurA_dom_sf"/>
</dbReference>